<keyword evidence="1" id="KW-0233">DNA recombination</keyword>
<dbReference type="Pfam" id="PF00589">
    <property type="entry name" value="Phage_integrase"/>
    <property type="match status" value="1"/>
</dbReference>
<dbReference type="EMBL" id="CAJVQB010006697">
    <property type="protein sequence ID" value="CAG8689822.1"/>
    <property type="molecule type" value="Genomic_DNA"/>
</dbReference>
<protein>
    <submittedName>
        <fullName evidence="3">22533_t:CDS:1</fullName>
    </submittedName>
</protein>
<evidence type="ECO:0000313" key="3">
    <source>
        <dbReference type="EMBL" id="CAG8689822.1"/>
    </source>
</evidence>
<dbReference type="InterPro" id="IPR002104">
    <property type="entry name" value="Integrase_catalytic"/>
</dbReference>
<evidence type="ECO:0000256" key="1">
    <source>
        <dbReference type="ARBA" id="ARBA00023172"/>
    </source>
</evidence>
<dbReference type="InterPro" id="IPR011010">
    <property type="entry name" value="DNA_brk_join_enz"/>
</dbReference>
<proteinExistence type="predicted"/>
<dbReference type="InterPro" id="IPR013762">
    <property type="entry name" value="Integrase-like_cat_sf"/>
</dbReference>
<dbReference type="Gene3D" id="1.10.443.10">
    <property type="entry name" value="Intergrase catalytic core"/>
    <property type="match status" value="1"/>
</dbReference>
<gene>
    <name evidence="3" type="ORF">GMARGA_LOCUS11438</name>
</gene>
<sequence length="157" mass="17751">MHYPEELCKLRLRDVKFSKNICWIHVVLSKPNQFANRIFISIECIDSSYCPVRLLKKYLLVRPRTSDEQPLFPSKQGGKLSVGAVGAIVKRITENANLQRRYTAYSIRISSATAVISAGLSLIQIYTIEEWDSKAVVLYLRSVGMSSLCISRRIGLA</sequence>
<dbReference type="Proteomes" id="UP000789901">
    <property type="component" value="Unassembled WGS sequence"/>
</dbReference>
<comment type="caution">
    <text evidence="3">The sequence shown here is derived from an EMBL/GenBank/DDBJ whole genome shotgun (WGS) entry which is preliminary data.</text>
</comment>
<evidence type="ECO:0000259" key="2">
    <source>
        <dbReference type="Pfam" id="PF00589"/>
    </source>
</evidence>
<feature type="non-terminal residue" evidence="3">
    <location>
        <position position="157"/>
    </location>
</feature>
<name>A0ABN7UW85_GIGMA</name>
<evidence type="ECO:0000313" key="4">
    <source>
        <dbReference type="Proteomes" id="UP000789901"/>
    </source>
</evidence>
<keyword evidence="4" id="KW-1185">Reference proteome</keyword>
<reference evidence="3 4" key="1">
    <citation type="submission" date="2021-06" db="EMBL/GenBank/DDBJ databases">
        <authorList>
            <person name="Kallberg Y."/>
            <person name="Tangrot J."/>
            <person name="Rosling A."/>
        </authorList>
    </citation>
    <scope>NUCLEOTIDE SEQUENCE [LARGE SCALE GENOMIC DNA]</scope>
    <source>
        <strain evidence="3 4">120-4 pot B 10/14</strain>
    </source>
</reference>
<organism evidence="3 4">
    <name type="scientific">Gigaspora margarita</name>
    <dbReference type="NCBI Taxonomy" id="4874"/>
    <lineage>
        <taxon>Eukaryota</taxon>
        <taxon>Fungi</taxon>
        <taxon>Fungi incertae sedis</taxon>
        <taxon>Mucoromycota</taxon>
        <taxon>Glomeromycotina</taxon>
        <taxon>Glomeromycetes</taxon>
        <taxon>Diversisporales</taxon>
        <taxon>Gigasporaceae</taxon>
        <taxon>Gigaspora</taxon>
    </lineage>
</organism>
<feature type="domain" description="Tyr recombinase" evidence="2">
    <location>
        <begin position="5"/>
        <end position="136"/>
    </location>
</feature>
<accession>A0ABN7UW85</accession>
<dbReference type="SUPFAM" id="SSF56349">
    <property type="entry name" value="DNA breaking-rejoining enzymes"/>
    <property type="match status" value="1"/>
</dbReference>